<dbReference type="AlphaFoldDB" id="A0A4R8WS51"/>
<reference evidence="3 4" key="1">
    <citation type="submission" date="2019-03" db="EMBL/GenBank/DDBJ databases">
        <title>Genomics of glacier-inhabiting Cryobacterium strains.</title>
        <authorList>
            <person name="Liu Q."/>
            <person name="Xin Y.-H."/>
        </authorList>
    </citation>
    <scope>NUCLEOTIDE SEQUENCE [LARGE SCALE GENOMIC DNA]</scope>
    <source>
        <strain evidence="3 4">MDT1-3</strain>
    </source>
</reference>
<gene>
    <name evidence="3" type="ORF">E3O19_08860</name>
</gene>
<dbReference type="InterPro" id="IPR044048">
    <property type="entry name" value="Big_12"/>
</dbReference>
<evidence type="ECO:0000313" key="4">
    <source>
        <dbReference type="Proteomes" id="UP000298412"/>
    </source>
</evidence>
<proteinExistence type="predicted"/>
<feature type="domain" description="Bacterial Ig-like" evidence="2">
    <location>
        <begin position="703"/>
        <end position="796"/>
    </location>
</feature>
<comment type="caution">
    <text evidence="3">The sequence shown here is derived from an EMBL/GenBank/DDBJ whole genome shotgun (WGS) entry which is preliminary data.</text>
</comment>
<protein>
    <recommendedName>
        <fullName evidence="2">Bacterial Ig-like domain-containing protein</fullName>
    </recommendedName>
</protein>
<dbReference type="InterPro" id="IPR059186">
    <property type="entry name" value="SACTE_4363"/>
</dbReference>
<feature type="region of interest" description="Disordered" evidence="1">
    <location>
        <begin position="90"/>
        <end position="128"/>
    </location>
</feature>
<sequence>MSEGTILFLKALSRFLLGEVVSRLRSGFTVHRERSIIPLCTERPSAESRLAMSLPNVTSIARPERRRRLFSLVTATALVAAISLTSTSPAFAAPTPPPSPAQPGSAQPGPARPGPDQPDFGPNVRIFDPSMPTSQIQAEVDAIKELQINDEMGTNRYALLFKPGSYGNAEQPLMIQVGYYTEVAGLGQNPTDVTINGHVEVYNRCRPASGCIALDNFWRSMSNLTINVTGGVGCRASANFWAASQASPVRRVNITGGNLSLMDYCTDGPQFASGGFIADSKTGFVINGSQQQYIVRNSSVDGWSNGVWNQVFSGVAGAPAECFPAVKDVCGPYTTLDKTPASKEKPYLYIDSAGQYKVFVPDPGTNSTGPTWENGATPGRGIPLAKFYMAKPSDSVQTINKQLKNGKNLLFTPGVFAIDKTIEVQTADTVVLGIGMATLTAVNGAVVMAVNDVPGVDIAGLTIDAGTKKSAVLLQIGSSKKDRKDKKATSSSSDPTGLQDVFFRIGGPNVGKADVSLEVNSDNVILDDIWAWRADHGNVGTVGWNINTAKNGVVVNGDNVTATGLFVEHYQQHNVIWNGNGGEIVFFQNELAYDPPSQAAWMQAPGVTGWSALKVADSVKTFKAYALGSYSFFNQGVDIFAANAFEVPDTLAPGSLHNMTTIFLDPNKGKGGISNVINGIGGPSIIGNADIPVTVTDYPAVPDTVAPTVAITDNVAAATATGEVTYTFSFSEGVGTSFAADDIVVAGGTKGTFVRVDASHATLVVAPAVNSTGTINVSVAAGTFSDAAGNTNTVSAAAQQAYDTVVSPPPPPSGSVITFDEATPPTLTGFGGANPTIVVDPANAANKVAQVVKGVGAALWAGTTVSTLPNTAVQTIAFGATKTMLKARVWSPDAGIPVRLKVENAADPTQSGETEATTTVAGGWEALTFDFAKQAPGTAALNLAFTYNKVSIFFDFGTDGTGKTYYLDNLNLAPTGAVTPPPPPAASWQITFDDAAVQYALTDFGLYGAAGAVAPDPAGGSNTVAKVFKTTGSEQWGGTTVSTGSNQSVATISFTSMSTKVTMRVYSPTAGIRVRMKVENAGNPGINCETDAFTMTSGAWETLTFDFGDSSTHYIPNGPTTYDIAKPTAALNVANTYNKVSVFFDFGRGNGGYAPMASDQTYYFDDLSFVS</sequence>
<dbReference type="Proteomes" id="UP000298412">
    <property type="component" value="Unassembled WGS sequence"/>
</dbReference>
<evidence type="ECO:0000259" key="2">
    <source>
        <dbReference type="Pfam" id="PF19078"/>
    </source>
</evidence>
<dbReference type="CDD" id="cd23669">
    <property type="entry name" value="GH55_SacteLam55A-like"/>
    <property type="match status" value="1"/>
</dbReference>
<dbReference type="RefSeq" id="WP_134566974.1">
    <property type="nucleotide sequence ID" value="NZ_SOFP01000046.1"/>
</dbReference>
<evidence type="ECO:0000256" key="1">
    <source>
        <dbReference type="SAM" id="MobiDB-lite"/>
    </source>
</evidence>
<name>A0A4R8WS51_9MICO</name>
<organism evidence="3 4">
    <name type="scientific">Cryobacterium algoritolerans</name>
    <dbReference type="NCBI Taxonomy" id="1259184"/>
    <lineage>
        <taxon>Bacteria</taxon>
        <taxon>Bacillati</taxon>
        <taxon>Actinomycetota</taxon>
        <taxon>Actinomycetes</taxon>
        <taxon>Micrococcales</taxon>
        <taxon>Microbacteriaceae</taxon>
        <taxon>Cryobacterium</taxon>
    </lineage>
</organism>
<keyword evidence="4" id="KW-1185">Reference proteome</keyword>
<accession>A0A4R8WS51</accession>
<dbReference type="Pfam" id="PF19078">
    <property type="entry name" value="Big_12"/>
    <property type="match status" value="1"/>
</dbReference>
<dbReference type="EMBL" id="SOFP01000046">
    <property type="protein sequence ID" value="TFC15230.1"/>
    <property type="molecule type" value="Genomic_DNA"/>
</dbReference>
<dbReference type="OrthoDB" id="2479530at2"/>
<evidence type="ECO:0000313" key="3">
    <source>
        <dbReference type="EMBL" id="TFC15230.1"/>
    </source>
</evidence>